<name>A0ABU5YRI0_9MYCO</name>
<dbReference type="NCBIfam" id="NF041551">
    <property type="entry name" value="YlcI_YnfO_N"/>
    <property type="match status" value="1"/>
</dbReference>
<feature type="region of interest" description="Disordered" evidence="1">
    <location>
        <begin position="1"/>
        <end position="41"/>
    </location>
</feature>
<dbReference type="InterPro" id="IPR010985">
    <property type="entry name" value="Ribbon_hlx_hlx"/>
</dbReference>
<dbReference type="Gene3D" id="1.10.1220.10">
    <property type="entry name" value="Met repressor-like"/>
    <property type="match status" value="1"/>
</dbReference>
<dbReference type="InterPro" id="IPR013321">
    <property type="entry name" value="Arc_rbn_hlx_hlx"/>
</dbReference>
<dbReference type="InterPro" id="IPR002145">
    <property type="entry name" value="CopG"/>
</dbReference>
<comment type="caution">
    <text evidence="3">The sequence shown here is derived from an EMBL/GenBank/DDBJ whole genome shotgun (WGS) entry which is preliminary data.</text>
</comment>
<proteinExistence type="predicted"/>
<organism evidence="3 4">
    <name type="scientific">[Mycobacterium] vasticus</name>
    <dbReference type="NCBI Taxonomy" id="2875777"/>
    <lineage>
        <taxon>Bacteria</taxon>
        <taxon>Bacillati</taxon>
        <taxon>Actinomycetota</taxon>
        <taxon>Actinomycetes</taxon>
        <taxon>Mycobacteriales</taxon>
        <taxon>Mycobacteriaceae</taxon>
        <taxon>Mycolicibacter</taxon>
    </lineage>
</organism>
<evidence type="ECO:0000259" key="2">
    <source>
        <dbReference type="Pfam" id="PF01402"/>
    </source>
</evidence>
<accession>A0ABU5YRI0</accession>
<dbReference type="CDD" id="cd21631">
    <property type="entry name" value="RHH_CopG_NikR-like"/>
    <property type="match status" value="1"/>
</dbReference>
<keyword evidence="4" id="KW-1185">Reference proteome</keyword>
<protein>
    <submittedName>
        <fullName evidence="3">CopG family transcriptional regulator</fullName>
    </submittedName>
</protein>
<evidence type="ECO:0000313" key="3">
    <source>
        <dbReference type="EMBL" id="MEB3067718.1"/>
    </source>
</evidence>
<evidence type="ECO:0000313" key="4">
    <source>
        <dbReference type="Proteomes" id="UP001299283"/>
    </source>
</evidence>
<gene>
    <name evidence="3" type="ORF">K5L39_00815</name>
</gene>
<feature type="domain" description="Ribbon-helix-helix protein CopG" evidence="2">
    <location>
        <begin position="40"/>
        <end position="73"/>
    </location>
</feature>
<dbReference type="SUPFAM" id="SSF47598">
    <property type="entry name" value="Ribbon-helix-helix"/>
    <property type="match status" value="1"/>
</dbReference>
<reference evidence="3 4" key="1">
    <citation type="submission" date="2023-12" db="EMBL/GenBank/DDBJ databases">
        <title>Description of new species of Mycobacterium terrae complex isolated from sewage at the Sao Paulo Zoological Park Foundation in Brazil.</title>
        <authorList>
            <person name="Romagnoli C.L."/>
            <person name="Conceicao E.C."/>
            <person name="Machado E."/>
            <person name="Barreto L.B.P.F."/>
            <person name="Sharma A."/>
            <person name="Silva N.M."/>
            <person name="Marques L.E."/>
            <person name="Juliana M.A."/>
            <person name="Lourenco M.C.S."/>
            <person name="Digiampietri L.A."/>
            <person name="Suffys P.N."/>
            <person name="Viana-Niero C."/>
        </authorList>
    </citation>
    <scope>NUCLEOTIDE SEQUENCE [LARGE SCALE GENOMIC DNA]</scope>
    <source>
        <strain evidence="3 4">MYC017</strain>
    </source>
</reference>
<dbReference type="RefSeq" id="WP_225399306.1">
    <property type="nucleotide sequence ID" value="NZ_JAYJJQ010000001.1"/>
</dbReference>
<dbReference type="Proteomes" id="UP001299283">
    <property type="component" value="Unassembled WGS sequence"/>
</dbReference>
<dbReference type="Pfam" id="PF01402">
    <property type="entry name" value="RHH_1"/>
    <property type="match status" value="1"/>
</dbReference>
<evidence type="ECO:0000256" key="1">
    <source>
        <dbReference type="SAM" id="MobiDB-lite"/>
    </source>
</evidence>
<sequence>MTNTDMTPDQEYEYYARPENQQPQGAPIRRPGRMSDPIPVRLPPELLERVRKAADDDDRSISAWIRRAVEHELSS</sequence>
<dbReference type="EMBL" id="JAYJJQ010000001">
    <property type="protein sequence ID" value="MEB3067718.1"/>
    <property type="molecule type" value="Genomic_DNA"/>
</dbReference>